<evidence type="ECO:0000256" key="7">
    <source>
        <dbReference type="ARBA" id="ARBA00022777"/>
    </source>
</evidence>
<dbReference type="InterPro" id="IPR036890">
    <property type="entry name" value="HATPase_C_sf"/>
</dbReference>
<evidence type="ECO:0000256" key="4">
    <source>
        <dbReference type="ARBA" id="ARBA00022553"/>
    </source>
</evidence>
<dbReference type="PANTHER" id="PTHR41523:SF8">
    <property type="entry name" value="ETHYLENE RESPONSE SENSOR PROTEIN"/>
    <property type="match status" value="1"/>
</dbReference>
<evidence type="ECO:0000256" key="5">
    <source>
        <dbReference type="ARBA" id="ARBA00022679"/>
    </source>
</evidence>
<dbReference type="Proteomes" id="UP000595448">
    <property type="component" value="Chromosome"/>
</dbReference>
<dbReference type="InterPro" id="IPR011495">
    <property type="entry name" value="Sig_transdc_His_kin_sub2_dim/P"/>
</dbReference>
<evidence type="ECO:0000256" key="6">
    <source>
        <dbReference type="ARBA" id="ARBA00022741"/>
    </source>
</evidence>
<dbReference type="EMBL" id="CP067977">
    <property type="protein sequence ID" value="QQQ20104.1"/>
    <property type="molecule type" value="Genomic_DNA"/>
</dbReference>
<evidence type="ECO:0000313" key="11">
    <source>
        <dbReference type="EMBL" id="QQQ20104.1"/>
    </source>
</evidence>
<accession>A0ABX7BR86</accession>
<protein>
    <recommendedName>
        <fullName evidence="3">histidine kinase</fullName>
        <ecNumber evidence="3">2.7.13.3</ecNumber>
    </recommendedName>
</protein>
<dbReference type="RefSeq" id="WP_201104718.1">
    <property type="nucleotide sequence ID" value="NZ_CP067977.1"/>
</dbReference>
<evidence type="ECO:0000256" key="1">
    <source>
        <dbReference type="ARBA" id="ARBA00000085"/>
    </source>
</evidence>
<dbReference type="CDD" id="cd18774">
    <property type="entry name" value="PDC2_HK_sensor"/>
    <property type="match status" value="1"/>
</dbReference>
<feature type="region of interest" description="Disordered" evidence="9">
    <location>
        <begin position="547"/>
        <end position="567"/>
    </location>
</feature>
<dbReference type="SUPFAM" id="SSF55874">
    <property type="entry name" value="ATPase domain of HSP90 chaperone/DNA topoisomerase II/histidine kinase"/>
    <property type="match status" value="1"/>
</dbReference>
<dbReference type="PROSITE" id="PS50885">
    <property type="entry name" value="HAMP"/>
    <property type="match status" value="1"/>
</dbReference>
<dbReference type="SMART" id="SM00387">
    <property type="entry name" value="HATPase_c"/>
    <property type="match status" value="1"/>
</dbReference>
<sequence length="567" mass="60348">MGMAMAVALAPILILSAVQTVNDFRRQAEDRRTDLTLAAERSAAAAKSRLDGAAVLLQALRPETLGPFCGPRLTALVDRLDGYSSLVRYSATGTATCASDLRPSAAAWQAQAGRDPWFTRLRLGEPMTVARAPDGATDGPALIAAIRLERPLGAFDGSMAAIIPLSALQPDTRDRALPEGSEAALTDADGNILIATDPQAFQASRGDSVAGWVERARAGSSAQFEAVDASGHRRVYAGAALAGRDVYVLLSAPAPGWLSWARLNPIGTLLLPLGAWLLAFAAVMLVSERIVIRWLDYLERIAAIYARGRFSVRPVQAVNAPSEIRVLARTLDELAEAITARDRSLTDSLEEKDALMREIHHRVKNNLQIISSLLSMQQRALKDAPAKAALGDTLQRIAALALIYRTLYQSDDIRHADAKVFLTELVGQLVAGEAMRGPVVTSAVDADSLLVDPDKLAPLALWLVEAVANAQKHAFAGRGGDLKVRFRVNGTTSVLEVEDNGPGMDEEARAGVGRTLMGAFAKQLRGEADLTPAPGGGTIARMTFATPEATRPPGEVVPYGTAPRASR</sequence>
<evidence type="ECO:0000256" key="8">
    <source>
        <dbReference type="ARBA" id="ARBA00022840"/>
    </source>
</evidence>
<dbReference type="PANTHER" id="PTHR41523">
    <property type="entry name" value="TWO-COMPONENT SYSTEM SENSOR PROTEIN"/>
    <property type="match status" value="1"/>
</dbReference>
<reference evidence="11 12" key="1">
    <citation type="submission" date="2021-01" db="EMBL/GenBank/DDBJ databases">
        <title>Brevundimonas vitis sp. nov., an bacterium isolated from grape (Vitis vinifera).</title>
        <authorList>
            <person name="Jiang L."/>
            <person name="Lee J."/>
        </authorList>
    </citation>
    <scope>NUCLEOTIDE SEQUENCE [LARGE SCALE GENOMIC DNA]</scope>
    <source>
        <strain evidence="11 12">GRTSA-9</strain>
    </source>
</reference>
<evidence type="ECO:0000256" key="9">
    <source>
        <dbReference type="SAM" id="MobiDB-lite"/>
    </source>
</evidence>
<comment type="subcellular location">
    <subcellularLocation>
        <location evidence="2">Membrane</location>
    </subcellularLocation>
</comment>
<feature type="domain" description="HAMP" evidence="10">
    <location>
        <begin position="289"/>
        <end position="343"/>
    </location>
</feature>
<dbReference type="InterPro" id="IPR003594">
    <property type="entry name" value="HATPase_dom"/>
</dbReference>
<dbReference type="Pfam" id="PF07568">
    <property type="entry name" value="HisKA_2"/>
    <property type="match status" value="1"/>
</dbReference>
<keyword evidence="5" id="KW-0808">Transferase</keyword>
<keyword evidence="6" id="KW-0547">Nucleotide-binding</keyword>
<proteinExistence type="predicted"/>
<evidence type="ECO:0000256" key="3">
    <source>
        <dbReference type="ARBA" id="ARBA00012438"/>
    </source>
</evidence>
<comment type="catalytic activity">
    <reaction evidence="1">
        <text>ATP + protein L-histidine = ADP + protein N-phospho-L-histidine.</text>
        <dbReference type="EC" id="2.7.13.3"/>
    </reaction>
</comment>
<dbReference type="Gene3D" id="3.30.450.20">
    <property type="entry name" value="PAS domain"/>
    <property type="match status" value="2"/>
</dbReference>
<keyword evidence="8" id="KW-0067">ATP-binding</keyword>
<keyword evidence="12" id="KW-1185">Reference proteome</keyword>
<evidence type="ECO:0000259" key="10">
    <source>
        <dbReference type="PROSITE" id="PS50885"/>
    </source>
</evidence>
<evidence type="ECO:0000256" key="2">
    <source>
        <dbReference type="ARBA" id="ARBA00004370"/>
    </source>
</evidence>
<dbReference type="Pfam" id="PF02518">
    <property type="entry name" value="HATPase_c"/>
    <property type="match status" value="1"/>
</dbReference>
<keyword evidence="7 11" id="KW-0418">Kinase</keyword>
<organism evidence="11 12">
    <name type="scientific">Brevundimonas vitisensis</name>
    <dbReference type="NCBI Taxonomy" id="2800818"/>
    <lineage>
        <taxon>Bacteria</taxon>
        <taxon>Pseudomonadati</taxon>
        <taxon>Pseudomonadota</taxon>
        <taxon>Alphaproteobacteria</taxon>
        <taxon>Caulobacterales</taxon>
        <taxon>Caulobacteraceae</taxon>
        <taxon>Brevundimonas</taxon>
    </lineage>
</organism>
<evidence type="ECO:0000313" key="12">
    <source>
        <dbReference type="Proteomes" id="UP000595448"/>
    </source>
</evidence>
<dbReference type="EC" id="2.7.13.3" evidence="3"/>
<dbReference type="InterPro" id="IPR003660">
    <property type="entry name" value="HAMP_dom"/>
</dbReference>
<gene>
    <name evidence="11" type="ORF">JIP62_10940</name>
</gene>
<name>A0ABX7BR86_9CAUL</name>
<keyword evidence="4" id="KW-0597">Phosphoprotein</keyword>
<dbReference type="Gene3D" id="3.30.565.10">
    <property type="entry name" value="Histidine kinase-like ATPase, C-terminal domain"/>
    <property type="match status" value="1"/>
</dbReference>
<dbReference type="GO" id="GO:0016301">
    <property type="term" value="F:kinase activity"/>
    <property type="evidence" value="ECO:0007669"/>
    <property type="project" value="UniProtKB-KW"/>
</dbReference>